<dbReference type="InterPro" id="IPR024474">
    <property type="entry name" value="Znf_dom_IS66"/>
</dbReference>
<dbReference type="Pfam" id="PF03050">
    <property type="entry name" value="DDE_Tnp_IS66"/>
    <property type="match status" value="1"/>
</dbReference>
<dbReference type="Pfam" id="PF13007">
    <property type="entry name" value="LZ_Tnp_IS66"/>
    <property type="match status" value="1"/>
</dbReference>
<evidence type="ECO:0000313" key="6">
    <source>
        <dbReference type="Proteomes" id="UP000321192"/>
    </source>
</evidence>
<dbReference type="PANTHER" id="PTHR33678">
    <property type="entry name" value="BLL1576 PROTEIN"/>
    <property type="match status" value="1"/>
</dbReference>
<comment type="caution">
    <text evidence="5">The sequence shown here is derived from an EMBL/GenBank/DDBJ whole genome shotgun (WGS) entry which is preliminary data.</text>
</comment>
<feature type="domain" description="Transposase IS66 zinc-finger binding" evidence="3">
    <location>
        <begin position="183"/>
        <end position="223"/>
    </location>
</feature>
<organism evidence="5 6">
    <name type="scientific">Thauera aminoaromatica</name>
    <dbReference type="NCBI Taxonomy" id="164330"/>
    <lineage>
        <taxon>Bacteria</taxon>
        <taxon>Pseudomonadati</taxon>
        <taxon>Pseudomonadota</taxon>
        <taxon>Betaproteobacteria</taxon>
        <taxon>Rhodocyclales</taxon>
        <taxon>Zoogloeaceae</taxon>
        <taxon>Thauera</taxon>
    </lineage>
</organism>
<dbReference type="InterPro" id="IPR052344">
    <property type="entry name" value="Transposase-related"/>
</dbReference>
<evidence type="ECO:0000259" key="2">
    <source>
        <dbReference type="Pfam" id="PF03050"/>
    </source>
</evidence>
<feature type="compositionally biased region" description="Low complexity" evidence="1">
    <location>
        <begin position="130"/>
        <end position="150"/>
    </location>
</feature>
<evidence type="ECO:0000256" key="1">
    <source>
        <dbReference type="SAM" id="MobiDB-lite"/>
    </source>
</evidence>
<evidence type="ECO:0000259" key="3">
    <source>
        <dbReference type="Pfam" id="PF13005"/>
    </source>
</evidence>
<evidence type="ECO:0000259" key="4">
    <source>
        <dbReference type="Pfam" id="PF13007"/>
    </source>
</evidence>
<protein>
    <submittedName>
        <fullName evidence="5">IS66 family transposase</fullName>
    </submittedName>
</protein>
<evidence type="ECO:0000313" key="5">
    <source>
        <dbReference type="EMBL" id="TXH78222.1"/>
    </source>
</evidence>
<reference evidence="5 6" key="1">
    <citation type="submission" date="2018-09" db="EMBL/GenBank/DDBJ databases">
        <title>Metagenome Assembled Genomes from an Advanced Water Purification Facility.</title>
        <authorList>
            <person name="Stamps B.W."/>
            <person name="Spear J.R."/>
        </authorList>
    </citation>
    <scope>NUCLEOTIDE SEQUENCE [LARGE SCALE GENOMIC DNA]</scope>
    <source>
        <strain evidence="5">Bin_27_1</strain>
    </source>
</reference>
<dbReference type="PANTHER" id="PTHR33678:SF1">
    <property type="entry name" value="BLL1576 PROTEIN"/>
    <property type="match status" value="1"/>
</dbReference>
<gene>
    <name evidence="5" type="ORF">E6Q80_23135</name>
</gene>
<dbReference type="InterPro" id="IPR024463">
    <property type="entry name" value="Transposase_TnpC_homeodom"/>
</dbReference>
<dbReference type="NCBIfam" id="NF033517">
    <property type="entry name" value="transpos_IS66"/>
    <property type="match status" value="1"/>
</dbReference>
<dbReference type="EMBL" id="SSFD01000397">
    <property type="protein sequence ID" value="TXH78222.1"/>
    <property type="molecule type" value="Genomic_DNA"/>
</dbReference>
<dbReference type="InterPro" id="IPR004291">
    <property type="entry name" value="Transposase_IS66_central"/>
</dbReference>
<feature type="domain" description="Transposase TnpC homeodomain" evidence="4">
    <location>
        <begin position="93"/>
        <end position="175"/>
    </location>
</feature>
<feature type="region of interest" description="Disordered" evidence="1">
    <location>
        <begin position="130"/>
        <end position="164"/>
    </location>
</feature>
<dbReference type="Pfam" id="PF13005">
    <property type="entry name" value="zf-IS66"/>
    <property type="match status" value="1"/>
</dbReference>
<sequence>MPQRTAAPRSNPSVGVCASVLAELLPDDPATLKALLLAQQRAFETREAERQAAFEAREAALQKVFDAREAERQRAFDAREAELQKAFEARILELYEQLRLARRRMFGPSSESHAGQAWLFDEAEALAESAPEALDTATLPPPATETTGEASADTGKKKARGKRKPLPIELPRIDVVHDVPEAERTCACGTPMVEIGQDVSEQLDIVPMQVRVLRHIRKRYGCPEGDQAPVTARAPAQVLPKSNASNDLLALLIVIKYVDGLPLARFEYVLARAGVLVPRQTLARWVIGTAQALQPLANLMRDVLLGHDVIHMDETPVQVLKEPGRAATSKSQMWVQRGGPPGKPVVLFEYDPSRAQAVPLRLLEGWKGHLMADGLESYGAIAFTEGVTRLGCWVHARRRFVDASKVLPAGKRGRAHEALALIGKLYAIEKDARELNDAQRLALRQSRSRAVIDELRRWLDQVLPTVPPTSVLGGALGYLHRQWP</sequence>
<dbReference type="AlphaFoldDB" id="A0A5C7S4P5"/>
<proteinExistence type="predicted"/>
<accession>A0A5C7S4P5</accession>
<feature type="non-terminal residue" evidence="5">
    <location>
        <position position="484"/>
    </location>
</feature>
<dbReference type="Proteomes" id="UP000321192">
    <property type="component" value="Unassembled WGS sequence"/>
</dbReference>
<name>A0A5C7S4P5_THASP</name>
<feature type="domain" description="Transposase IS66 central" evidence="2">
    <location>
        <begin position="241"/>
        <end position="484"/>
    </location>
</feature>